<feature type="transmembrane region" description="Helical" evidence="1">
    <location>
        <begin position="163"/>
        <end position="185"/>
    </location>
</feature>
<organism evidence="2 4">
    <name type="scientific">Methanosphaera cuniculi</name>
    <dbReference type="NCBI Taxonomy" id="1077256"/>
    <lineage>
        <taxon>Archaea</taxon>
        <taxon>Methanobacteriati</taxon>
        <taxon>Methanobacteriota</taxon>
        <taxon>Methanomada group</taxon>
        <taxon>Methanobacteria</taxon>
        <taxon>Methanobacteriales</taxon>
        <taxon>Methanobacteriaceae</taxon>
        <taxon>Methanosphaera</taxon>
    </lineage>
</organism>
<gene>
    <name evidence="2" type="ORF">ASJ82_04055</name>
    <name evidence="3" type="ORF">MSCUN_13290</name>
</gene>
<reference evidence="3 5" key="1">
    <citation type="submission" date="2016-04" db="EMBL/GenBank/DDBJ databases">
        <title>Genome sequence of Methanosphaera cuniculi DSM 4103.</title>
        <authorList>
            <person name="Poehlein A."/>
            <person name="Seedorf H."/>
            <person name="Daniel R."/>
        </authorList>
    </citation>
    <scope>NUCLEOTIDE SEQUENCE [LARGE SCALE GENOMIC DNA]</scope>
    <source>
        <strain evidence="3 5">DSM 4103</strain>
    </source>
</reference>
<feature type="transmembrane region" description="Helical" evidence="1">
    <location>
        <begin position="206"/>
        <end position="231"/>
    </location>
</feature>
<dbReference type="AlphaFoldDB" id="A0A2A2HBC9"/>
<dbReference type="EMBL" id="LWMS01000044">
    <property type="protein sequence ID" value="PWL07798.1"/>
    <property type="molecule type" value="Genomic_DNA"/>
</dbReference>
<keyword evidence="1" id="KW-1133">Transmembrane helix</keyword>
<protein>
    <recommendedName>
        <fullName evidence="6">Bacterial Ig-like domain-containing protein</fullName>
    </recommendedName>
</protein>
<comment type="caution">
    <text evidence="2">The sequence shown here is derived from an EMBL/GenBank/DDBJ whole genome shotgun (WGS) entry which is preliminary data.</text>
</comment>
<evidence type="ECO:0008006" key="6">
    <source>
        <dbReference type="Google" id="ProtNLM"/>
    </source>
</evidence>
<sequence>MTDRIKTQLEANIVESNTKRYTVQVKVTEKGTNKPVKKGKVVITTKKGRLIGKSKVEDGIAEVTSSITKKDYNLIITYEENHKYTESTTKLKFKKQYMFYKTSAYLWASIAIAIIVLIYVTILNTYFLSSISSVINTIAQNSLYLEPTTTIILSSIFKTNMNVIGVIINLLIWILIISFIIAGVYARDVNPKYHSIIRKNVTNHDLFKHFIPIVILILIFITIVEVVLAYII</sequence>
<reference evidence="2 4" key="2">
    <citation type="journal article" date="2017" name="BMC Genomics">
        <title>Genomic analysis of methanogenic archaea reveals a shift towards energy conservation.</title>
        <authorList>
            <person name="Gilmore S.P."/>
            <person name="Henske J.K."/>
            <person name="Sexton J.A."/>
            <person name="Solomon K.V."/>
            <person name="Seppala S."/>
            <person name="Yoo J.I."/>
            <person name="Huyett L.M."/>
            <person name="Pressman A."/>
            <person name="Cogan J.Z."/>
            <person name="Kivenson V."/>
            <person name="Peng X."/>
            <person name="Tan Y."/>
            <person name="Valentine D.L."/>
            <person name="O'Malley M.A."/>
        </authorList>
    </citation>
    <scope>NUCLEOTIDE SEQUENCE [LARGE SCALE GENOMIC DNA]</scope>
    <source>
        <strain evidence="2 4">1R-7</strain>
    </source>
</reference>
<dbReference type="Proteomes" id="UP000246004">
    <property type="component" value="Unassembled WGS sequence"/>
</dbReference>
<keyword evidence="1" id="KW-0472">Membrane</keyword>
<dbReference type="Proteomes" id="UP000217528">
    <property type="component" value="Unassembled WGS sequence"/>
</dbReference>
<evidence type="ECO:0000313" key="2">
    <source>
        <dbReference type="EMBL" id="PAV06610.1"/>
    </source>
</evidence>
<proteinExistence type="predicted"/>
<accession>A0A2A2HBC9</accession>
<evidence type="ECO:0000256" key="1">
    <source>
        <dbReference type="SAM" id="Phobius"/>
    </source>
</evidence>
<dbReference type="OrthoDB" id="384538at2157"/>
<keyword evidence="1" id="KW-0812">Transmembrane</keyword>
<feature type="transmembrane region" description="Helical" evidence="1">
    <location>
        <begin position="104"/>
        <end position="127"/>
    </location>
</feature>
<dbReference type="RefSeq" id="WP_095609250.1">
    <property type="nucleotide sequence ID" value="NZ_LMVN01000027.1"/>
</dbReference>
<dbReference type="EMBL" id="LMVN01000027">
    <property type="protein sequence ID" value="PAV06610.1"/>
    <property type="molecule type" value="Genomic_DNA"/>
</dbReference>
<name>A0A2A2HBC9_9EURY</name>
<keyword evidence="4" id="KW-1185">Reference proteome</keyword>
<evidence type="ECO:0000313" key="5">
    <source>
        <dbReference type="Proteomes" id="UP000246004"/>
    </source>
</evidence>
<evidence type="ECO:0000313" key="3">
    <source>
        <dbReference type="EMBL" id="PWL07798.1"/>
    </source>
</evidence>
<evidence type="ECO:0000313" key="4">
    <source>
        <dbReference type="Proteomes" id="UP000217528"/>
    </source>
</evidence>